<gene>
    <name evidence="2" type="ORF">METZ01_LOCUS46116</name>
</gene>
<name>A0A381RN23_9ZZZZ</name>
<feature type="transmembrane region" description="Helical" evidence="1">
    <location>
        <begin position="74"/>
        <end position="93"/>
    </location>
</feature>
<feature type="transmembrane region" description="Helical" evidence="1">
    <location>
        <begin position="45"/>
        <end position="68"/>
    </location>
</feature>
<feature type="transmembrane region" description="Helical" evidence="1">
    <location>
        <begin position="12"/>
        <end position="33"/>
    </location>
</feature>
<dbReference type="EMBL" id="UINC01002132">
    <property type="protein sequence ID" value="SUZ93262.1"/>
    <property type="molecule type" value="Genomic_DNA"/>
</dbReference>
<keyword evidence="1" id="KW-0472">Membrane</keyword>
<protein>
    <submittedName>
        <fullName evidence="2">Uncharacterized protein</fullName>
    </submittedName>
</protein>
<keyword evidence="1" id="KW-1133">Transmembrane helix</keyword>
<keyword evidence="1" id="KW-0812">Transmembrane</keyword>
<reference evidence="2" key="1">
    <citation type="submission" date="2018-05" db="EMBL/GenBank/DDBJ databases">
        <authorList>
            <person name="Lanie J.A."/>
            <person name="Ng W.-L."/>
            <person name="Kazmierczak K.M."/>
            <person name="Andrzejewski T.M."/>
            <person name="Davidsen T.M."/>
            <person name="Wayne K.J."/>
            <person name="Tettelin H."/>
            <person name="Glass J.I."/>
            <person name="Rusch D."/>
            <person name="Podicherti R."/>
            <person name="Tsui H.-C.T."/>
            <person name="Winkler M.E."/>
        </authorList>
    </citation>
    <scope>NUCLEOTIDE SEQUENCE</scope>
</reference>
<proteinExistence type="predicted"/>
<evidence type="ECO:0000313" key="2">
    <source>
        <dbReference type="EMBL" id="SUZ93262.1"/>
    </source>
</evidence>
<organism evidence="2">
    <name type="scientific">marine metagenome</name>
    <dbReference type="NCBI Taxonomy" id="408172"/>
    <lineage>
        <taxon>unclassified sequences</taxon>
        <taxon>metagenomes</taxon>
        <taxon>ecological metagenomes</taxon>
    </lineage>
</organism>
<dbReference type="AlphaFoldDB" id="A0A381RN23"/>
<sequence>MDLFSHSWLPLMYQYGFGILIFGGGLFTIFRAYGGNQFWKEHKIWMQVLVWGFIYIFSIHLFMTLSALNDAPKMYLLILALYVLNVGILVRNVK</sequence>
<accession>A0A381RN23</accession>
<evidence type="ECO:0000256" key="1">
    <source>
        <dbReference type="SAM" id="Phobius"/>
    </source>
</evidence>